<evidence type="ECO:0000256" key="10">
    <source>
        <dbReference type="ARBA" id="ARBA00023049"/>
    </source>
</evidence>
<keyword evidence="4 12" id="KW-0645">Protease</keyword>
<feature type="transmembrane region" description="Helical" evidence="12">
    <location>
        <begin position="20"/>
        <end position="41"/>
    </location>
</feature>
<evidence type="ECO:0000256" key="2">
    <source>
        <dbReference type="ARBA" id="ARBA00009779"/>
    </source>
</evidence>
<feature type="transmembrane region" description="Helical" evidence="12">
    <location>
        <begin position="211"/>
        <end position="235"/>
    </location>
</feature>
<accession>A0A0R2D3A3</accession>
<feature type="binding site" evidence="12">
    <location>
        <position position="156"/>
    </location>
    <ligand>
        <name>Zn(2+)</name>
        <dbReference type="ChEBI" id="CHEBI:29105"/>
        <note>catalytic</note>
    </ligand>
</feature>
<dbReference type="EC" id="3.4.24.-" evidence="12"/>
<feature type="binding site" evidence="12">
    <location>
        <position position="244"/>
    </location>
    <ligand>
        <name>Zn(2+)</name>
        <dbReference type="ChEBI" id="CHEBI:29105"/>
        <note>catalytic</note>
    </ligand>
</feature>
<comment type="subcellular location">
    <subcellularLocation>
        <location evidence="1 12">Cell membrane</location>
        <topology evidence="1 12">Multi-pass membrane protein</topology>
    </subcellularLocation>
</comment>
<dbReference type="RefSeq" id="WP_056977338.1">
    <property type="nucleotide sequence ID" value="NZ_AYZR01000004.1"/>
</dbReference>
<evidence type="ECO:0000256" key="1">
    <source>
        <dbReference type="ARBA" id="ARBA00004651"/>
    </source>
</evidence>
<evidence type="ECO:0000256" key="6">
    <source>
        <dbReference type="ARBA" id="ARBA00022723"/>
    </source>
</evidence>
<feature type="domain" description="Peptidase M48" evidence="13">
    <location>
        <begin position="93"/>
        <end position="320"/>
    </location>
</feature>
<dbReference type="InterPro" id="IPR022919">
    <property type="entry name" value="Pept_M48_protease_HtpX"/>
</dbReference>
<dbReference type="InterPro" id="IPR050083">
    <property type="entry name" value="HtpX_protease"/>
</dbReference>
<keyword evidence="8 12" id="KW-0862">Zinc</keyword>
<dbReference type="CDD" id="cd07340">
    <property type="entry name" value="M48B_Htpx_like"/>
    <property type="match status" value="1"/>
</dbReference>
<dbReference type="Proteomes" id="UP000051256">
    <property type="component" value="Unassembled WGS sequence"/>
</dbReference>
<dbReference type="AlphaFoldDB" id="A0A0R2D3A3"/>
<dbReference type="GO" id="GO:0005886">
    <property type="term" value="C:plasma membrane"/>
    <property type="evidence" value="ECO:0007669"/>
    <property type="project" value="UniProtKB-SubCell"/>
</dbReference>
<evidence type="ECO:0000256" key="4">
    <source>
        <dbReference type="ARBA" id="ARBA00022670"/>
    </source>
</evidence>
<evidence type="ECO:0000256" key="7">
    <source>
        <dbReference type="ARBA" id="ARBA00022801"/>
    </source>
</evidence>
<gene>
    <name evidence="12" type="primary">htpX</name>
    <name evidence="14" type="ORF">FC56_GL001179</name>
</gene>
<dbReference type="STRING" id="1423802.FC56_GL001179"/>
<feature type="active site" evidence="12">
    <location>
        <position position="157"/>
    </location>
</feature>
<dbReference type="Pfam" id="PF01435">
    <property type="entry name" value="Peptidase_M48"/>
    <property type="match status" value="1"/>
</dbReference>
<dbReference type="PATRIC" id="fig|1423802.4.peg.1195"/>
<keyword evidence="9 12" id="KW-1133">Transmembrane helix</keyword>
<dbReference type="PANTHER" id="PTHR43221:SF1">
    <property type="entry name" value="PROTEASE HTPX"/>
    <property type="match status" value="1"/>
</dbReference>
<sequence length="335" mass="36936">MARLDTLGAQVTANKRRSAWTIAVFLLLINVIFVVLAYFFTGGDLNSMISSLIWLEVILVLYILYRYWQGGMEIVRMNKGQEIPEDTTDPQYKQVYNIVTELSLAAGMPMPRVFVVPDASPNAFATGMSPAKASVSVTQGLLDIMDREELEGVVAHEMSHVKNYDIRVTTLSIALVGFISLMGYGLVRVGQSMSYFGGFSSDDDREGNSSAMIGVALMAIGFVIVVVGLPISYLLEKFLSRKREALADVSGAELTSNPQGLISALEKLQEPQPAAKILSPQAAGLYLVEPLFGKNNQRSWWSRMMDDHPPLDERIANLKRVLGETDMDDSSNDLR</sequence>
<comment type="cofactor">
    <cofactor evidence="12">
        <name>Zn(2+)</name>
        <dbReference type="ChEBI" id="CHEBI:29105"/>
    </cofactor>
    <text evidence="12">Binds 1 zinc ion per subunit.</text>
</comment>
<dbReference type="EMBL" id="AYZR01000004">
    <property type="protein sequence ID" value="KRM94227.1"/>
    <property type="molecule type" value="Genomic_DNA"/>
</dbReference>
<keyword evidence="10 12" id="KW-0482">Metalloprotease</keyword>
<evidence type="ECO:0000256" key="9">
    <source>
        <dbReference type="ARBA" id="ARBA00022989"/>
    </source>
</evidence>
<evidence type="ECO:0000259" key="13">
    <source>
        <dbReference type="Pfam" id="PF01435"/>
    </source>
</evidence>
<comment type="similarity">
    <text evidence="2 12">Belongs to the peptidase M48B family.</text>
</comment>
<evidence type="ECO:0000256" key="8">
    <source>
        <dbReference type="ARBA" id="ARBA00022833"/>
    </source>
</evidence>
<name>A0A0R2D3A3_9LACO</name>
<evidence type="ECO:0000313" key="15">
    <source>
        <dbReference type="Proteomes" id="UP000051256"/>
    </source>
</evidence>
<keyword evidence="6 12" id="KW-0479">Metal-binding</keyword>
<keyword evidence="11 12" id="KW-0472">Membrane</keyword>
<evidence type="ECO:0000313" key="14">
    <source>
        <dbReference type="EMBL" id="KRM94227.1"/>
    </source>
</evidence>
<dbReference type="GO" id="GO:0008270">
    <property type="term" value="F:zinc ion binding"/>
    <property type="evidence" value="ECO:0007669"/>
    <property type="project" value="UniProtKB-UniRule"/>
</dbReference>
<keyword evidence="7 12" id="KW-0378">Hydrolase</keyword>
<keyword evidence="5 12" id="KW-0812">Transmembrane</keyword>
<protein>
    <recommendedName>
        <fullName evidence="12">Protease HtpX homolog</fullName>
        <ecNumber evidence="12">3.4.24.-</ecNumber>
    </recommendedName>
</protein>
<dbReference type="HAMAP" id="MF_00188">
    <property type="entry name" value="Pept_M48_protease_HtpX"/>
    <property type="match status" value="1"/>
</dbReference>
<organism evidence="14 15">
    <name type="scientific">Lentilactobacillus senioris DSM 24302 = JCM 17472</name>
    <dbReference type="NCBI Taxonomy" id="1423802"/>
    <lineage>
        <taxon>Bacteria</taxon>
        <taxon>Bacillati</taxon>
        <taxon>Bacillota</taxon>
        <taxon>Bacilli</taxon>
        <taxon>Lactobacillales</taxon>
        <taxon>Lactobacillaceae</taxon>
        <taxon>Lentilactobacillus</taxon>
    </lineage>
</organism>
<keyword evidence="3 12" id="KW-1003">Cell membrane</keyword>
<dbReference type="GO" id="GO:0006508">
    <property type="term" value="P:proteolysis"/>
    <property type="evidence" value="ECO:0007669"/>
    <property type="project" value="UniProtKB-KW"/>
</dbReference>
<evidence type="ECO:0000256" key="11">
    <source>
        <dbReference type="ARBA" id="ARBA00023136"/>
    </source>
</evidence>
<feature type="transmembrane region" description="Helical" evidence="12">
    <location>
        <begin position="47"/>
        <end position="68"/>
    </location>
</feature>
<keyword evidence="14" id="KW-0346">Stress response</keyword>
<dbReference type="Gene3D" id="3.30.2010.10">
    <property type="entry name" value="Metalloproteases ('zincins'), catalytic domain"/>
    <property type="match status" value="1"/>
</dbReference>
<dbReference type="PANTHER" id="PTHR43221">
    <property type="entry name" value="PROTEASE HTPX"/>
    <property type="match status" value="1"/>
</dbReference>
<feature type="transmembrane region" description="Helical" evidence="12">
    <location>
        <begin position="168"/>
        <end position="191"/>
    </location>
</feature>
<evidence type="ECO:0000256" key="5">
    <source>
        <dbReference type="ARBA" id="ARBA00022692"/>
    </source>
</evidence>
<proteinExistence type="inferred from homology"/>
<keyword evidence="15" id="KW-1185">Reference proteome</keyword>
<feature type="binding site" evidence="12">
    <location>
        <position position="160"/>
    </location>
    <ligand>
        <name>Zn(2+)</name>
        <dbReference type="ChEBI" id="CHEBI:29105"/>
        <note>catalytic</note>
    </ligand>
</feature>
<dbReference type="InterPro" id="IPR001915">
    <property type="entry name" value="Peptidase_M48"/>
</dbReference>
<reference evidence="14 15" key="1">
    <citation type="journal article" date="2015" name="Genome Announc.">
        <title>Expanding the biotechnology potential of lactobacilli through comparative genomics of 213 strains and associated genera.</title>
        <authorList>
            <person name="Sun Z."/>
            <person name="Harris H.M."/>
            <person name="McCann A."/>
            <person name="Guo C."/>
            <person name="Argimon S."/>
            <person name="Zhang W."/>
            <person name="Yang X."/>
            <person name="Jeffery I.B."/>
            <person name="Cooney J.C."/>
            <person name="Kagawa T.F."/>
            <person name="Liu W."/>
            <person name="Song Y."/>
            <person name="Salvetti E."/>
            <person name="Wrobel A."/>
            <person name="Rasinkangas P."/>
            <person name="Parkhill J."/>
            <person name="Rea M.C."/>
            <person name="O'Sullivan O."/>
            <person name="Ritari J."/>
            <person name="Douillard F.P."/>
            <person name="Paul Ross R."/>
            <person name="Yang R."/>
            <person name="Briner A.E."/>
            <person name="Felis G.E."/>
            <person name="de Vos W.M."/>
            <person name="Barrangou R."/>
            <person name="Klaenhammer T.R."/>
            <person name="Caufield P.W."/>
            <person name="Cui Y."/>
            <person name="Zhang H."/>
            <person name="O'Toole P.W."/>
        </authorList>
    </citation>
    <scope>NUCLEOTIDE SEQUENCE [LARGE SCALE GENOMIC DNA]</scope>
    <source>
        <strain evidence="14 15">DSM 24302</strain>
    </source>
</reference>
<comment type="caution">
    <text evidence="14">The sequence shown here is derived from an EMBL/GenBank/DDBJ whole genome shotgun (WGS) entry which is preliminary data.</text>
</comment>
<dbReference type="GO" id="GO:0004222">
    <property type="term" value="F:metalloendopeptidase activity"/>
    <property type="evidence" value="ECO:0007669"/>
    <property type="project" value="UniProtKB-UniRule"/>
</dbReference>
<evidence type="ECO:0000256" key="12">
    <source>
        <dbReference type="HAMAP-Rule" id="MF_00188"/>
    </source>
</evidence>
<evidence type="ECO:0000256" key="3">
    <source>
        <dbReference type="ARBA" id="ARBA00022475"/>
    </source>
</evidence>